<dbReference type="NCBIfam" id="TIGR01169">
    <property type="entry name" value="rplA_bact"/>
    <property type="match status" value="1"/>
</dbReference>
<evidence type="ECO:0000256" key="8">
    <source>
        <dbReference type="ARBA" id="ARBA00035241"/>
    </source>
</evidence>
<evidence type="ECO:0000256" key="7">
    <source>
        <dbReference type="ARBA" id="ARBA00023274"/>
    </source>
</evidence>
<dbReference type="PROSITE" id="PS01199">
    <property type="entry name" value="RIBOSOMAL_L1"/>
    <property type="match status" value="1"/>
</dbReference>
<evidence type="ECO:0000256" key="3">
    <source>
        <dbReference type="ARBA" id="ARBA00022730"/>
    </source>
</evidence>
<evidence type="ECO:0000256" key="5">
    <source>
        <dbReference type="ARBA" id="ARBA00022884"/>
    </source>
</evidence>
<keyword evidence="4 9" id="KW-0810">Translation regulation</keyword>
<dbReference type="InterPro" id="IPR005878">
    <property type="entry name" value="Ribosom_uL1_bac-type"/>
</dbReference>
<organism evidence="11 12">
    <name type="scientific">Candidatus Scatomorpha intestinavium</name>
    <dbReference type="NCBI Taxonomy" id="2840922"/>
    <lineage>
        <taxon>Bacteria</taxon>
        <taxon>Bacillati</taxon>
        <taxon>Bacillota</taxon>
        <taxon>Clostridia</taxon>
        <taxon>Eubacteriales</taxon>
        <taxon>Candidatus Scatomorpha</taxon>
    </lineage>
</organism>
<comment type="caution">
    <text evidence="11">The sequence shown here is derived from an EMBL/GenBank/DDBJ whole genome shotgun (WGS) entry which is preliminary data.</text>
</comment>
<keyword evidence="9" id="KW-0820">tRNA-binding</keyword>
<keyword evidence="2 9" id="KW-0678">Repressor</keyword>
<keyword evidence="6 9" id="KW-0689">Ribosomal protein</keyword>
<evidence type="ECO:0000313" key="12">
    <source>
        <dbReference type="Proteomes" id="UP000824262"/>
    </source>
</evidence>
<dbReference type="GO" id="GO:0003735">
    <property type="term" value="F:structural constituent of ribosome"/>
    <property type="evidence" value="ECO:0007669"/>
    <property type="project" value="InterPro"/>
</dbReference>
<proteinExistence type="inferred from homology"/>
<dbReference type="GO" id="GO:0019843">
    <property type="term" value="F:rRNA binding"/>
    <property type="evidence" value="ECO:0007669"/>
    <property type="project" value="UniProtKB-UniRule"/>
</dbReference>
<reference evidence="11" key="2">
    <citation type="journal article" date="2021" name="PeerJ">
        <title>Extensive microbial diversity within the chicken gut microbiome revealed by metagenomics and culture.</title>
        <authorList>
            <person name="Gilroy R."/>
            <person name="Ravi A."/>
            <person name="Getino M."/>
            <person name="Pursley I."/>
            <person name="Horton D.L."/>
            <person name="Alikhan N.F."/>
            <person name="Baker D."/>
            <person name="Gharbi K."/>
            <person name="Hall N."/>
            <person name="Watson M."/>
            <person name="Adriaenssens E.M."/>
            <person name="Foster-Nyarko E."/>
            <person name="Jarju S."/>
            <person name="Secka A."/>
            <person name="Antonio M."/>
            <person name="Oren A."/>
            <person name="Chaudhuri R.R."/>
            <person name="La Ragione R."/>
            <person name="Hildebrand F."/>
            <person name="Pallen M.J."/>
        </authorList>
    </citation>
    <scope>NUCLEOTIDE SEQUENCE</scope>
    <source>
        <strain evidence="11">ChiBcolR7-354</strain>
    </source>
</reference>
<accession>A0A9D1CTQ8</accession>
<dbReference type="PANTHER" id="PTHR36427">
    <property type="entry name" value="54S RIBOSOMAL PROTEIN L1, MITOCHONDRIAL"/>
    <property type="match status" value="1"/>
</dbReference>
<protein>
    <recommendedName>
        <fullName evidence="8 9">Large ribosomal subunit protein uL1</fullName>
    </recommendedName>
</protein>
<evidence type="ECO:0000256" key="2">
    <source>
        <dbReference type="ARBA" id="ARBA00022491"/>
    </source>
</evidence>
<dbReference type="InterPro" id="IPR023674">
    <property type="entry name" value="Ribosomal_uL1-like"/>
</dbReference>
<dbReference type="GO" id="GO:0015934">
    <property type="term" value="C:large ribosomal subunit"/>
    <property type="evidence" value="ECO:0007669"/>
    <property type="project" value="InterPro"/>
</dbReference>
<reference evidence="11" key="1">
    <citation type="submission" date="2020-10" db="EMBL/GenBank/DDBJ databases">
        <authorList>
            <person name="Gilroy R."/>
        </authorList>
    </citation>
    <scope>NUCLEOTIDE SEQUENCE</scope>
    <source>
        <strain evidence="11">ChiBcolR7-354</strain>
    </source>
</reference>
<dbReference type="PANTHER" id="PTHR36427:SF3">
    <property type="entry name" value="LARGE RIBOSOMAL SUBUNIT PROTEIN UL1M"/>
    <property type="match status" value="1"/>
</dbReference>
<comment type="function">
    <text evidence="9">Binds directly to 23S rRNA. The L1 stalk is quite mobile in the ribosome, and is involved in E site tRNA release.</text>
</comment>
<name>A0A9D1CTQ8_9FIRM</name>
<keyword evidence="5 9" id="KW-0694">RNA-binding</keyword>
<dbReference type="EMBL" id="DVGA01000097">
    <property type="protein sequence ID" value="HIQ79339.1"/>
    <property type="molecule type" value="Genomic_DNA"/>
</dbReference>
<dbReference type="Proteomes" id="UP000824262">
    <property type="component" value="Unassembled WGS sequence"/>
</dbReference>
<dbReference type="GO" id="GO:0000049">
    <property type="term" value="F:tRNA binding"/>
    <property type="evidence" value="ECO:0007669"/>
    <property type="project" value="UniProtKB-KW"/>
</dbReference>
<dbReference type="SUPFAM" id="SSF56808">
    <property type="entry name" value="Ribosomal protein L1"/>
    <property type="match status" value="1"/>
</dbReference>
<evidence type="ECO:0000256" key="4">
    <source>
        <dbReference type="ARBA" id="ARBA00022845"/>
    </source>
</evidence>
<keyword evidence="3 9" id="KW-0699">rRNA-binding</keyword>
<dbReference type="PIRSF" id="PIRSF002155">
    <property type="entry name" value="Ribosomal_L1"/>
    <property type="match status" value="1"/>
</dbReference>
<dbReference type="Pfam" id="PF00687">
    <property type="entry name" value="Ribosomal_L1"/>
    <property type="match status" value="1"/>
</dbReference>
<dbReference type="HAMAP" id="MF_01318_B">
    <property type="entry name" value="Ribosomal_uL1_B"/>
    <property type="match status" value="1"/>
</dbReference>
<sequence length="230" mass="24933">MFRGKNYKESAKLIDKQTQYEPQEAFELVCKASRAKFDETVELHVKLGVDSRHADQQVRGAVVLPNGTGRSVRVLVFCKPEREEEAKAAGADYAGGQDLVQKIQGENWFEFDTVIASPDMMGVVGRLGKLLGPKGLMPSPKAGTVTPNLTQAITEAKAGKIEYRLDKTNIIHCPIGKVSFGAEKLVENYNTLIGAIVRAKPAAAKGQYIRSCVTASTMGPGVKINANRQA</sequence>
<evidence type="ECO:0000256" key="9">
    <source>
        <dbReference type="HAMAP-Rule" id="MF_01318"/>
    </source>
</evidence>
<dbReference type="CDD" id="cd00403">
    <property type="entry name" value="Ribosomal_L1"/>
    <property type="match status" value="1"/>
</dbReference>
<comment type="similarity">
    <text evidence="1 9 10">Belongs to the universal ribosomal protein uL1 family.</text>
</comment>
<gene>
    <name evidence="9 11" type="primary">rplA</name>
    <name evidence="11" type="ORF">IAB77_08795</name>
</gene>
<evidence type="ECO:0000256" key="10">
    <source>
        <dbReference type="RuleBase" id="RU000659"/>
    </source>
</evidence>
<evidence type="ECO:0000256" key="6">
    <source>
        <dbReference type="ARBA" id="ARBA00022980"/>
    </source>
</evidence>
<evidence type="ECO:0000313" key="11">
    <source>
        <dbReference type="EMBL" id="HIQ79339.1"/>
    </source>
</evidence>
<dbReference type="Gene3D" id="3.40.50.790">
    <property type="match status" value="1"/>
</dbReference>
<dbReference type="GO" id="GO:0006417">
    <property type="term" value="P:regulation of translation"/>
    <property type="evidence" value="ECO:0007669"/>
    <property type="project" value="UniProtKB-KW"/>
</dbReference>
<dbReference type="Gene3D" id="3.30.190.20">
    <property type="match status" value="1"/>
</dbReference>
<dbReference type="GO" id="GO:0006412">
    <property type="term" value="P:translation"/>
    <property type="evidence" value="ECO:0007669"/>
    <property type="project" value="UniProtKB-UniRule"/>
</dbReference>
<dbReference type="InterPro" id="IPR028364">
    <property type="entry name" value="Ribosomal_uL1/biogenesis"/>
</dbReference>
<dbReference type="InterPro" id="IPR002143">
    <property type="entry name" value="Ribosomal_uL1"/>
</dbReference>
<dbReference type="InterPro" id="IPR023673">
    <property type="entry name" value="Ribosomal_uL1_CS"/>
</dbReference>
<evidence type="ECO:0000256" key="1">
    <source>
        <dbReference type="ARBA" id="ARBA00010531"/>
    </source>
</evidence>
<dbReference type="AlphaFoldDB" id="A0A9D1CTQ8"/>
<dbReference type="InterPro" id="IPR016095">
    <property type="entry name" value="Ribosomal_uL1_3-a/b-sand"/>
</dbReference>
<comment type="subunit">
    <text evidence="9">Part of the 50S ribosomal subunit.</text>
</comment>
<comment type="function">
    <text evidence="9">Protein L1 is also a translational repressor protein, it controls the translation of the L11 operon by binding to its mRNA.</text>
</comment>
<dbReference type="FunFam" id="3.40.50.790:FF:000001">
    <property type="entry name" value="50S ribosomal protein L1"/>
    <property type="match status" value="1"/>
</dbReference>
<keyword evidence="7 9" id="KW-0687">Ribonucleoprotein</keyword>